<feature type="region of interest" description="Disordered" evidence="1">
    <location>
        <begin position="431"/>
        <end position="474"/>
    </location>
</feature>
<accession>A0A1D2J7C1</accession>
<gene>
    <name evidence="4" type="ORF">ACO22_06515</name>
</gene>
<feature type="region of interest" description="Disordered" evidence="1">
    <location>
        <begin position="230"/>
        <end position="271"/>
    </location>
</feature>
<evidence type="ECO:0000259" key="2">
    <source>
        <dbReference type="Pfam" id="PF13019"/>
    </source>
</evidence>
<organism evidence="4 5">
    <name type="scientific">Paracoccidioides brasiliensis</name>
    <dbReference type="NCBI Taxonomy" id="121759"/>
    <lineage>
        <taxon>Eukaryota</taxon>
        <taxon>Fungi</taxon>
        <taxon>Dikarya</taxon>
        <taxon>Ascomycota</taxon>
        <taxon>Pezizomycotina</taxon>
        <taxon>Eurotiomycetes</taxon>
        <taxon>Eurotiomycetidae</taxon>
        <taxon>Onygenales</taxon>
        <taxon>Ajellomycetaceae</taxon>
        <taxon>Paracoccidioides</taxon>
    </lineage>
</organism>
<name>A0A1D2J7C1_PARBR</name>
<reference evidence="4 5" key="1">
    <citation type="submission" date="2016-06" db="EMBL/GenBank/DDBJ databases">
        <authorList>
            <person name="Kjaerup R.B."/>
            <person name="Dalgaard T.S."/>
            <person name="Juul-Madsen H.R."/>
        </authorList>
    </citation>
    <scope>NUCLEOTIDE SEQUENCE [LARGE SCALE GENOMIC DNA]</scope>
    <source>
        <strain evidence="4 5">Pb300</strain>
    </source>
</reference>
<comment type="caution">
    <text evidence="4">The sequence shown here is derived from an EMBL/GenBank/DDBJ whole genome shotgun (WGS) entry which is preliminary data.</text>
</comment>
<feature type="compositionally biased region" description="Low complexity" evidence="1">
    <location>
        <begin position="230"/>
        <end position="252"/>
    </location>
</feature>
<evidence type="ECO:0000256" key="1">
    <source>
        <dbReference type="SAM" id="MobiDB-lite"/>
    </source>
</evidence>
<dbReference type="VEuPathDB" id="FungiDB:PABG_04473"/>
<feature type="domain" description="Sde2 ubiquitin" evidence="2">
    <location>
        <begin position="6"/>
        <end position="97"/>
    </location>
</feature>
<dbReference type="Pfam" id="PF13019">
    <property type="entry name" value="Sde2_N_Ubi_yeast"/>
    <property type="match status" value="1"/>
</dbReference>
<dbReference type="Proteomes" id="UP000242814">
    <property type="component" value="Unassembled WGS sequence"/>
</dbReference>
<feature type="domain" description="SDE2-like" evidence="3">
    <location>
        <begin position="98"/>
        <end position="210"/>
    </location>
</feature>
<protein>
    <submittedName>
        <fullName evidence="4">Uncharacterized protein</fullName>
    </submittedName>
</protein>
<dbReference type="PANTHER" id="PTHR46434">
    <property type="entry name" value="GENETIC INTERACTOR OF PROHIBITINS 3, MITOCHONDRIAL"/>
    <property type="match status" value="1"/>
</dbReference>
<dbReference type="VEuPathDB" id="FungiDB:PADG_04864"/>
<dbReference type="VEuPathDB" id="FungiDB:PABG_04472"/>
<dbReference type="GO" id="GO:0005739">
    <property type="term" value="C:mitochondrion"/>
    <property type="evidence" value="ECO:0007669"/>
    <property type="project" value="TreeGrafter"/>
</dbReference>
<feature type="region of interest" description="Disordered" evidence="1">
    <location>
        <begin position="107"/>
        <end position="133"/>
    </location>
</feature>
<evidence type="ECO:0000313" key="4">
    <source>
        <dbReference type="EMBL" id="ODH14832.1"/>
    </source>
</evidence>
<sequence length="986" mass="108206">MAPQTINFLLTSFPGLPLPPTLSFALPSTSTVADVVASISSRLPSSLRSVSPRLILTTTNNKQLLPSSSESVATLLDDVQTTKRSAFIPLRLSAGLCGGKGGFGSQLRAAGGRMSSRRKGNQEENNGSNRNLDGRRLRTVKEAKALAEYLALKPGMDKKAKEARKKRWQAVVEAAERREAEIRNGGGKGKVDGVWMEDKEEVGERAREAVLCAMKEGKWKDNLTGAEILGGSSTSASDSNESSRSSASLSDGSDMEDATETSTRATAEPGLAKPAPVRRYFGFDEEDEDDLMRSALRKLINFGYLTAPIPRVSYFASSKWSSAVCRSYHRDHAFRRHRRLLHTSLDTPPGTDTPPQAILQGNISKLDPTSLPLSCPGCGSFSQWVTPDEAGFYSLSRNAVKEYMRCFSPDPEECSSAAEDVRSSNNDVSIINDAPAENGLTEQSATGLEGKGRSTSTPLNNPHPANITSPIGTPPPSDIKVPFCDRCHNLLNHGLASPIPYPSLSYIEDILAESPFKHNHVYHIIDAADFPMSLIPNIGRILSLAKMRSQNRRAKTIQYGGGTRKPSLSFIITRSDLLGSQKAFVDHLMTFILKVMREALGSKGKYVRLGNVHMVSAHRGWWTKDIKDKIWEEGGGVWMVGKTNVGKSNLLQVVFPKSPRALPPPKLSASRRFDGSLQLNRRNMNLTDSTAHYNELPLPGELKDQDPDQSGKTIQEVDVLLPPPQKVTQYPVFPIVSSLPGTTASPIRIPFGRKRGEVIDLPGLARGGLGDFVKDDYKPDLIMKKRIKPERLTLKPTQSLVLGGGLVRITPADADKFIILAAPFVPIQPHVTSTEKAILMQAEQRDVPNVPRIAKEGIAESIQSAGVFEIKGDVTKTYGKPTSLPLDRKRKELLNTLPYRVLSTDILIEGCGWVELIVQVRKKDLEAGFMPKVEVFTPTGKFVGNRMPMCAYSFLLEKQQRSAKRRTKRPMRSMKRAKRSAKRSGD</sequence>
<feature type="compositionally biased region" description="Basic residues" evidence="1">
    <location>
        <begin position="961"/>
        <end position="986"/>
    </location>
</feature>
<dbReference type="AlphaFoldDB" id="A0A1D2J7C1"/>
<dbReference type="VEuPathDB" id="FungiDB:PADG_04865"/>
<dbReference type="SUPFAM" id="SSF52540">
    <property type="entry name" value="P-loop containing nucleoside triphosphate hydrolases"/>
    <property type="match status" value="1"/>
</dbReference>
<dbReference type="Pfam" id="PF22782">
    <property type="entry name" value="SDE2"/>
    <property type="match status" value="1"/>
</dbReference>
<dbReference type="InterPro" id="IPR053822">
    <property type="entry name" value="SDE2-like_dom"/>
</dbReference>
<evidence type="ECO:0000313" key="5">
    <source>
        <dbReference type="Proteomes" id="UP000242814"/>
    </source>
</evidence>
<dbReference type="Gene3D" id="3.40.50.300">
    <property type="entry name" value="P-loop containing nucleotide triphosphate hydrolases"/>
    <property type="match status" value="1"/>
</dbReference>
<feature type="region of interest" description="Disordered" evidence="1">
    <location>
        <begin position="960"/>
        <end position="986"/>
    </location>
</feature>
<evidence type="ECO:0000259" key="3">
    <source>
        <dbReference type="Pfam" id="PF22782"/>
    </source>
</evidence>
<proteinExistence type="predicted"/>
<dbReference type="EMBL" id="LZYO01000356">
    <property type="protein sequence ID" value="ODH14832.1"/>
    <property type="molecule type" value="Genomic_DNA"/>
</dbReference>
<dbReference type="InterPro" id="IPR050896">
    <property type="entry name" value="Mito_lipid_metab_GTPase"/>
</dbReference>
<dbReference type="InterPro" id="IPR024974">
    <property type="entry name" value="Sde2_N"/>
</dbReference>
<dbReference type="PANTHER" id="PTHR46434:SF1">
    <property type="entry name" value="GENETIC INTERACTOR OF PROHIBITINS 3, MITOCHONDRIAL"/>
    <property type="match status" value="1"/>
</dbReference>
<dbReference type="InterPro" id="IPR027417">
    <property type="entry name" value="P-loop_NTPase"/>
</dbReference>